<dbReference type="Pfam" id="PF04865">
    <property type="entry name" value="Baseplate_J"/>
    <property type="match status" value="1"/>
</dbReference>
<feature type="domain" description="Baseplate protein J-like barrel" evidence="1">
    <location>
        <begin position="88"/>
        <end position="167"/>
    </location>
</feature>
<name>A0A3G2T3R5_9GAMM</name>
<dbReference type="InterPro" id="IPR052399">
    <property type="entry name" value="Phage_Baseplate_Assmbl_Protein"/>
</dbReference>
<accession>A0A3G2T3R5</accession>
<dbReference type="Proteomes" id="UP000279962">
    <property type="component" value="Chromosome"/>
</dbReference>
<dbReference type="AlphaFoldDB" id="A0A3G2T3R5"/>
<dbReference type="InterPro" id="IPR006949">
    <property type="entry name" value="Barrel_Baseplate_J-like"/>
</dbReference>
<sequence length="348" mass="37853">MFSVPTFQKLHLVIVQEIRNKTGLTISADSDASIRADGTAAVVEGLYQHQNYIQRQLFIQTADEPYLYIHAEELGLPRLGGTRASGTIQATSNIDLTVLAGTKVTDGKGHYWSVVADTQLKANVATVLSVNADQVGASWNFSGSTLLFVSPIAGLAGIATVISISGGSDQEELEDWRARLLERKQLGKDRDRNTDLISKLKEITGIKHVYIYPKRRGLGSLDAAITAVGSPPTLPTQALIKTAQDFLDAEEAFWGDLRIYAPTEQFLNVSAEVSGSSSDLSSVETTIRDYFAELAPAEEYQSAVLTARIMALQYVTDVKLTPSSNVVPIVNWMYTNWIRLGSLAVSQA</sequence>
<protein>
    <recommendedName>
        <fullName evidence="1">Baseplate protein J-like barrel domain-containing protein</fullName>
    </recommendedName>
</protein>
<evidence type="ECO:0000313" key="2">
    <source>
        <dbReference type="EMBL" id="AYO54909.1"/>
    </source>
</evidence>
<gene>
    <name evidence="2" type="ORF">CDG68_15170</name>
</gene>
<evidence type="ECO:0000313" key="3">
    <source>
        <dbReference type="Proteomes" id="UP000279962"/>
    </source>
</evidence>
<reference evidence="2 3" key="1">
    <citation type="submission" date="2018-10" db="EMBL/GenBank/DDBJ databases">
        <title>The complete genome of Acinetobacter wuhouensis strain WCHAW010062.</title>
        <authorList>
            <person name="Hu Y."/>
            <person name="Long H."/>
            <person name="Feng Y."/>
            <person name="Zong Z."/>
        </authorList>
    </citation>
    <scope>NUCLEOTIDE SEQUENCE [LARGE SCALE GENOMIC DNA]</scope>
    <source>
        <strain evidence="2 3">WCHAW010062</strain>
    </source>
</reference>
<dbReference type="PANTHER" id="PTHR37829:SF3">
    <property type="entry name" value="PROTEIN JAYE-RELATED"/>
    <property type="match status" value="1"/>
</dbReference>
<dbReference type="PANTHER" id="PTHR37829">
    <property type="entry name" value="PHAGE-LIKE ELEMENT PBSX PROTEIN XKDT"/>
    <property type="match status" value="1"/>
</dbReference>
<evidence type="ECO:0000259" key="1">
    <source>
        <dbReference type="Pfam" id="PF04865"/>
    </source>
</evidence>
<dbReference type="EMBL" id="CP033133">
    <property type="protein sequence ID" value="AYO54909.1"/>
    <property type="molecule type" value="Genomic_DNA"/>
</dbReference>
<dbReference type="RefSeq" id="WP_087554310.1">
    <property type="nucleotide sequence ID" value="NZ_CP033133.1"/>
</dbReference>
<proteinExistence type="predicted"/>
<organism evidence="2 3">
    <name type="scientific">Acinetobacter wuhouensis</name>
    <dbReference type="NCBI Taxonomy" id="1879050"/>
    <lineage>
        <taxon>Bacteria</taxon>
        <taxon>Pseudomonadati</taxon>
        <taxon>Pseudomonadota</taxon>
        <taxon>Gammaproteobacteria</taxon>
        <taxon>Moraxellales</taxon>
        <taxon>Moraxellaceae</taxon>
        <taxon>Acinetobacter</taxon>
    </lineage>
</organism>